<dbReference type="RefSeq" id="XP_056514304.1">
    <property type="nucleotide sequence ID" value="XM_056653237.1"/>
</dbReference>
<name>A0A9W9FRZ6_9EURO</name>
<evidence type="ECO:0000313" key="2">
    <source>
        <dbReference type="Proteomes" id="UP001141434"/>
    </source>
</evidence>
<dbReference type="Gene3D" id="3.40.50.1820">
    <property type="entry name" value="alpha/beta hydrolase"/>
    <property type="match status" value="1"/>
</dbReference>
<dbReference type="AlphaFoldDB" id="A0A9W9FRZ6"/>
<protein>
    <submittedName>
        <fullName evidence="1">Platelet-activating factor acetylhydrolase plasma/intracellular</fullName>
    </submittedName>
</protein>
<dbReference type="GO" id="GO:0072330">
    <property type="term" value="P:monocarboxylic acid biosynthetic process"/>
    <property type="evidence" value="ECO:0007669"/>
    <property type="project" value="UniProtKB-ARBA"/>
</dbReference>
<dbReference type="Pfam" id="PF07224">
    <property type="entry name" value="Chlorophyllase"/>
    <property type="match status" value="1"/>
</dbReference>
<dbReference type="GeneID" id="81392405"/>
<dbReference type="Proteomes" id="UP001141434">
    <property type="component" value="Unassembled WGS sequence"/>
</dbReference>
<keyword evidence="2" id="KW-1185">Reference proteome</keyword>
<sequence>MSTNTTARLPNLKDHALIGDADKIPISPATPVISINPLVLPAPDRIIDLHIRVSVPSTGTNLPIILLSHGQGQSNNLSSLNGYSPVANFLAAHGFVVIQPTHLSSKTLNLGPEAGVDAPLFWHSRVLDMKLILDRLDDIEAGFPVLKTRLDHDRVAVVGHSMGGHTASMLLGARKINSTTGPEGLDLSDPRIKTGVLLAPPGDGNGGEGLTPLVRENYTFLAEHSHAEMAGPALVVVGDSDASAYLSTRGAEYHADAYYRSRGPKALLTVAGGCHGLGGVSGYDTAEATDDESPQRLAMVLRLTWAYLRSTLYSGDQAWSVACGALESLPALGKVESK</sequence>
<reference evidence="1" key="1">
    <citation type="submission" date="2022-11" db="EMBL/GenBank/DDBJ databases">
        <authorList>
            <person name="Petersen C."/>
        </authorList>
    </citation>
    <scope>NUCLEOTIDE SEQUENCE</scope>
    <source>
        <strain evidence="1">IBT 34128</strain>
    </source>
</reference>
<evidence type="ECO:0000313" key="1">
    <source>
        <dbReference type="EMBL" id="KAJ5105308.1"/>
    </source>
</evidence>
<dbReference type="PANTHER" id="PTHR33428:SF14">
    <property type="entry name" value="CARBOXYLESTERASE TYPE B DOMAIN-CONTAINING PROTEIN"/>
    <property type="match status" value="1"/>
</dbReference>
<organism evidence="1 2">
    <name type="scientific">Penicillium alfredii</name>
    <dbReference type="NCBI Taxonomy" id="1506179"/>
    <lineage>
        <taxon>Eukaryota</taxon>
        <taxon>Fungi</taxon>
        <taxon>Dikarya</taxon>
        <taxon>Ascomycota</taxon>
        <taxon>Pezizomycotina</taxon>
        <taxon>Eurotiomycetes</taxon>
        <taxon>Eurotiomycetidae</taxon>
        <taxon>Eurotiales</taxon>
        <taxon>Aspergillaceae</taxon>
        <taxon>Penicillium</taxon>
    </lineage>
</organism>
<gene>
    <name evidence="1" type="ORF">NUU61_002655</name>
</gene>
<dbReference type="EMBL" id="JAPMSZ010000004">
    <property type="protein sequence ID" value="KAJ5105308.1"/>
    <property type="molecule type" value="Genomic_DNA"/>
</dbReference>
<dbReference type="SUPFAM" id="SSF53474">
    <property type="entry name" value="alpha/beta-Hydrolases"/>
    <property type="match status" value="1"/>
</dbReference>
<dbReference type="InterPro" id="IPR017395">
    <property type="entry name" value="Chlorophyllase-like"/>
</dbReference>
<reference evidence="1" key="2">
    <citation type="journal article" date="2023" name="IMA Fungus">
        <title>Comparative genomic study of the Penicillium genus elucidates a diverse pangenome and 15 lateral gene transfer events.</title>
        <authorList>
            <person name="Petersen C."/>
            <person name="Sorensen T."/>
            <person name="Nielsen M.R."/>
            <person name="Sondergaard T.E."/>
            <person name="Sorensen J.L."/>
            <person name="Fitzpatrick D.A."/>
            <person name="Frisvad J.C."/>
            <person name="Nielsen K.L."/>
        </authorList>
    </citation>
    <scope>NUCLEOTIDE SEQUENCE</scope>
    <source>
        <strain evidence="1">IBT 34128</strain>
    </source>
</reference>
<dbReference type="PANTHER" id="PTHR33428">
    <property type="entry name" value="CHLOROPHYLLASE-2, CHLOROPLASTIC"/>
    <property type="match status" value="1"/>
</dbReference>
<comment type="caution">
    <text evidence="1">The sequence shown here is derived from an EMBL/GenBank/DDBJ whole genome shotgun (WGS) entry which is preliminary data.</text>
</comment>
<dbReference type="OrthoDB" id="2363873at2759"/>
<dbReference type="InterPro" id="IPR029058">
    <property type="entry name" value="AB_hydrolase_fold"/>
</dbReference>
<dbReference type="GO" id="GO:0017000">
    <property type="term" value="P:antibiotic biosynthetic process"/>
    <property type="evidence" value="ECO:0007669"/>
    <property type="project" value="UniProtKB-ARBA"/>
</dbReference>
<accession>A0A9W9FRZ6</accession>
<proteinExistence type="predicted"/>